<dbReference type="PANTHER" id="PTHR23028">
    <property type="entry name" value="ACETYLTRANSFERASE"/>
    <property type="match status" value="1"/>
</dbReference>
<dbReference type="InterPro" id="IPR002656">
    <property type="entry name" value="Acyl_transf_3_dom"/>
</dbReference>
<organism evidence="4 5">
    <name type="scientific">Purpureocillium lilacinum</name>
    <name type="common">Paecilomyces lilacinus</name>
    <dbReference type="NCBI Taxonomy" id="33203"/>
    <lineage>
        <taxon>Eukaryota</taxon>
        <taxon>Fungi</taxon>
        <taxon>Dikarya</taxon>
        <taxon>Ascomycota</taxon>
        <taxon>Pezizomycotina</taxon>
        <taxon>Sordariomycetes</taxon>
        <taxon>Hypocreomycetidae</taxon>
        <taxon>Hypocreales</taxon>
        <taxon>Ophiocordycipitaceae</taxon>
        <taxon>Purpureocillium</taxon>
    </lineage>
</organism>
<feature type="transmembrane region" description="Helical" evidence="2">
    <location>
        <begin position="282"/>
        <end position="304"/>
    </location>
</feature>
<evidence type="ECO:0000256" key="2">
    <source>
        <dbReference type="SAM" id="Phobius"/>
    </source>
</evidence>
<protein>
    <recommendedName>
        <fullName evidence="3">Acyltransferase 3 domain-containing protein</fullName>
    </recommendedName>
</protein>
<keyword evidence="2" id="KW-1133">Transmembrane helix</keyword>
<feature type="transmembrane region" description="Helical" evidence="2">
    <location>
        <begin position="154"/>
        <end position="173"/>
    </location>
</feature>
<feature type="transmembrane region" description="Helical" evidence="2">
    <location>
        <begin position="413"/>
        <end position="437"/>
    </location>
</feature>
<accession>A0A2U3E4C5</accession>
<dbReference type="GO" id="GO:0016747">
    <property type="term" value="F:acyltransferase activity, transferring groups other than amino-acyl groups"/>
    <property type="evidence" value="ECO:0007669"/>
    <property type="project" value="InterPro"/>
</dbReference>
<dbReference type="EMBL" id="LCWV01000012">
    <property type="protein sequence ID" value="PWI69360.1"/>
    <property type="molecule type" value="Genomic_DNA"/>
</dbReference>
<name>A0A2U3E4C5_PURLI</name>
<proteinExistence type="predicted"/>
<dbReference type="Proteomes" id="UP000245956">
    <property type="component" value="Unassembled WGS sequence"/>
</dbReference>
<feature type="region of interest" description="Disordered" evidence="1">
    <location>
        <begin position="14"/>
        <end position="41"/>
    </location>
</feature>
<feature type="transmembrane region" description="Helical" evidence="2">
    <location>
        <begin position="206"/>
        <end position="226"/>
    </location>
</feature>
<evidence type="ECO:0000313" key="5">
    <source>
        <dbReference type="Proteomes" id="UP000245956"/>
    </source>
</evidence>
<feature type="domain" description="Acyltransferase 3" evidence="3">
    <location>
        <begin position="94"/>
        <end position="500"/>
    </location>
</feature>
<keyword evidence="2" id="KW-0472">Membrane</keyword>
<feature type="transmembrane region" description="Helical" evidence="2">
    <location>
        <begin position="479"/>
        <end position="505"/>
    </location>
</feature>
<comment type="caution">
    <text evidence="4">The sequence shown here is derived from an EMBL/GenBank/DDBJ whole genome shotgun (WGS) entry which is preliminary data.</text>
</comment>
<dbReference type="Pfam" id="PF01757">
    <property type="entry name" value="Acyl_transf_3"/>
    <property type="match status" value="1"/>
</dbReference>
<evidence type="ECO:0000256" key="1">
    <source>
        <dbReference type="SAM" id="MobiDB-lite"/>
    </source>
</evidence>
<dbReference type="InterPro" id="IPR050879">
    <property type="entry name" value="Acyltransferase_3"/>
</dbReference>
<dbReference type="AlphaFoldDB" id="A0A2U3E4C5"/>
<sequence length="526" mass="59122">MRLNIFGLPRRQPRHRDISLDEDETQGMLVDENQSSPKPNVQGKLSKAKIVAFFTASIDLARRLLLVLAPSFLTETELQEASSTSQDHHLSTSSLDGLRGYAALAVMNYHILYAYQSFVFYGYGLSQAASKSCARPEDVYAHNRWFHQLPVFRMAYGGTWPISAFFVISGFALSHRPLKVSRDAADGFTSGASAVASGLFRRAFRLYGPPLIATFITMVLIQLGAYEHGRKVSGDTNWVPVINEAHHKRFDSFGLQLGDWLHETWKMFHVFWWGDLHNQYDVHLWTIPTEFRCSLAIFLVLPMYISLRVRVRRVVMVLLIIFVYKLDRWDVALFYSGLLIADTSIDWQQRLKKSLDGTAAGVSSAMVKSTILALSLLLLSAPDFCISETPAYRILSSLIPSSDPAPFRFIPNLGGIILVALVAHTAPSNLLVATLLTSSIPQYLGRISYSLYIVHGPLIHTIGYWLFPTMWNLTGHEEPWRYVIGFLAAYGTFLAVAVIVADLFWRAIDSPSVRFAKAVHGKVMRE</sequence>
<feature type="transmembrane region" description="Helical" evidence="2">
    <location>
        <begin position="449"/>
        <end position="467"/>
    </location>
</feature>
<gene>
    <name evidence="4" type="ORF">PCL_01007</name>
</gene>
<evidence type="ECO:0000313" key="4">
    <source>
        <dbReference type="EMBL" id="PWI69360.1"/>
    </source>
</evidence>
<dbReference type="PANTHER" id="PTHR23028:SF134">
    <property type="entry name" value="PUTATIVE (AFU_ORTHOLOGUE AFUA_4G08520)-RELATED"/>
    <property type="match status" value="1"/>
</dbReference>
<reference evidence="4 5" key="1">
    <citation type="journal article" date="2016" name="Front. Microbiol.">
        <title>Genome and transcriptome sequences reveal the specific parasitism of the nematophagous Purpureocillium lilacinum 36-1.</title>
        <authorList>
            <person name="Xie J."/>
            <person name="Li S."/>
            <person name="Mo C."/>
            <person name="Xiao X."/>
            <person name="Peng D."/>
            <person name="Wang G."/>
            <person name="Xiao Y."/>
        </authorList>
    </citation>
    <scope>NUCLEOTIDE SEQUENCE [LARGE SCALE GENOMIC DNA]</scope>
    <source>
        <strain evidence="4 5">36-1</strain>
    </source>
</reference>
<evidence type="ECO:0000259" key="3">
    <source>
        <dbReference type="Pfam" id="PF01757"/>
    </source>
</evidence>
<feature type="transmembrane region" description="Helical" evidence="2">
    <location>
        <begin position="359"/>
        <end position="379"/>
    </location>
</feature>
<keyword evidence="2" id="KW-0812">Transmembrane</keyword>